<dbReference type="InterPro" id="IPR051952">
    <property type="entry name" value="Golgi-autophagy_related"/>
</dbReference>
<keyword evidence="10" id="KW-1185">Reference proteome</keyword>
<evidence type="ECO:0000256" key="3">
    <source>
        <dbReference type="ARBA" id="ARBA00022490"/>
    </source>
</evidence>
<dbReference type="AlphaFoldDB" id="A0AAG5D0C0"/>
<feature type="region of interest" description="Disordered" evidence="7">
    <location>
        <begin position="147"/>
        <end position="167"/>
    </location>
</feature>
<keyword evidence="3" id="KW-0963">Cytoplasm</keyword>
<evidence type="ECO:0000313" key="10">
    <source>
        <dbReference type="Proteomes" id="UP000075880"/>
    </source>
</evidence>
<sequence length="670" mass="76582">MENRKSETSKLKEYESIINSQKEHINRYESRLKDIIVAYKGLAKEKAALETSLQALSCERTSTAKSPSTESDAKAIVAENAEQEGTSTSLQPSDDQVQKLMNNITTLTSERNRIEEVLKRERNQLRQEMAVKNATIEELSKRLKVLENQPKHRSANPSGGVGNDQLSYGAKQEEQSLTIRELRKMLDDERNLKEKLELQLGDLKTQFLLSLPERPEGSKRRTGIASPSPLGDNIEAGRNSEASLNESLLGLQKEIVNLKRQYASAVADEKQRVRLAEERSKRLGEIHEERVANLESRITELSEMIGKYDRLREQDKENILQLKETIAQMKTGNGEENPMTPRDGLDRESIEDGYGSRERYKAQSHEDMDESSTEPFDAHFLLTSTLEGEKKEQLDTLNEFENYKRGYEQCMVENQKLKEELLSIQEYNRRLLQKHDTVKQSLVQKENEYESKLAEQAAALKSETAKHNEALCTLQASFESQIGHLQDTLQKQRERSLTVMDEKDEEIKTLRTSLEILSLSTATLRQQEHAAVSTRDTQGPGSLMVASFGSSSEEQQHLIHYAQEIARKNVEISALRTSKNAIDTTLRHTLQEKVMIEENCKEKVCQMSREIERLRRNYQLEGSNLEYLKNVVLSFLLSRDTESKKHMTNAIAAVLKFDESEIQAINNMKF</sequence>
<dbReference type="Pfam" id="PF01465">
    <property type="entry name" value="GRIP"/>
    <property type="match status" value="1"/>
</dbReference>
<protein>
    <recommendedName>
        <fullName evidence="8">GRIP domain-containing protein</fullName>
    </recommendedName>
</protein>
<evidence type="ECO:0000256" key="6">
    <source>
        <dbReference type="SAM" id="Coils"/>
    </source>
</evidence>
<feature type="coiled-coil region" evidence="6">
    <location>
        <begin position="11"/>
        <end position="59"/>
    </location>
</feature>
<evidence type="ECO:0000256" key="2">
    <source>
        <dbReference type="ARBA" id="ARBA00004496"/>
    </source>
</evidence>
<dbReference type="SMART" id="SM00755">
    <property type="entry name" value="Grip"/>
    <property type="match status" value="1"/>
</dbReference>
<feature type="region of interest" description="Disordered" evidence="7">
    <location>
        <begin position="330"/>
        <end position="350"/>
    </location>
</feature>
<organism evidence="9 10">
    <name type="scientific">Anopheles atroparvus</name>
    <name type="common">European mosquito</name>
    <dbReference type="NCBI Taxonomy" id="41427"/>
    <lineage>
        <taxon>Eukaryota</taxon>
        <taxon>Metazoa</taxon>
        <taxon>Ecdysozoa</taxon>
        <taxon>Arthropoda</taxon>
        <taxon>Hexapoda</taxon>
        <taxon>Insecta</taxon>
        <taxon>Pterygota</taxon>
        <taxon>Neoptera</taxon>
        <taxon>Endopterygota</taxon>
        <taxon>Diptera</taxon>
        <taxon>Nematocera</taxon>
        <taxon>Culicoidea</taxon>
        <taxon>Culicidae</taxon>
        <taxon>Anophelinae</taxon>
        <taxon>Anopheles</taxon>
    </lineage>
</organism>
<keyword evidence="4 6" id="KW-0175">Coiled coil</keyword>
<dbReference type="GO" id="GO:0005794">
    <property type="term" value="C:Golgi apparatus"/>
    <property type="evidence" value="ECO:0007669"/>
    <property type="project" value="TreeGrafter"/>
</dbReference>
<name>A0AAG5D0C0_ANOAO</name>
<dbReference type="Gene3D" id="1.10.220.60">
    <property type="entry name" value="GRIP domain"/>
    <property type="match status" value="1"/>
</dbReference>
<evidence type="ECO:0000259" key="8">
    <source>
        <dbReference type="PROSITE" id="PS50913"/>
    </source>
</evidence>
<dbReference type="Proteomes" id="UP000075880">
    <property type="component" value="Unassembled WGS sequence"/>
</dbReference>
<evidence type="ECO:0000313" key="9">
    <source>
        <dbReference type="EnsemblMetazoa" id="ENSAATROPP004103"/>
    </source>
</evidence>
<feature type="region of interest" description="Disordered" evidence="7">
    <location>
        <begin position="214"/>
        <end position="234"/>
    </location>
</feature>
<comment type="subcellular location">
    <subcellularLocation>
        <location evidence="2">Cytoplasm</location>
    </subcellularLocation>
    <subcellularLocation>
        <location evidence="1">Endomembrane system</location>
        <topology evidence="1">Peripheral membrane protein</topology>
    </subcellularLocation>
</comment>
<dbReference type="EnsemblMetazoa" id="ENSAATROPT004277">
    <property type="protein sequence ID" value="ENSAATROPP004103"/>
    <property type="gene ID" value="ENSAATROPG003383"/>
</dbReference>
<dbReference type="InterPro" id="IPR000237">
    <property type="entry name" value="GRIP_dom"/>
</dbReference>
<reference evidence="9" key="1">
    <citation type="submission" date="2024-04" db="UniProtKB">
        <authorList>
            <consortium name="EnsemblMetazoa"/>
        </authorList>
    </citation>
    <scope>IDENTIFICATION</scope>
    <source>
        <strain evidence="9">EBRO</strain>
    </source>
</reference>
<proteinExistence type="predicted"/>
<accession>A0AAG5D0C0</accession>
<evidence type="ECO:0000256" key="4">
    <source>
        <dbReference type="ARBA" id="ARBA00023054"/>
    </source>
</evidence>
<dbReference type="PROSITE" id="PS50913">
    <property type="entry name" value="GRIP"/>
    <property type="match status" value="1"/>
</dbReference>
<feature type="coiled-coil region" evidence="6">
    <location>
        <begin position="179"/>
        <end position="206"/>
    </location>
</feature>
<evidence type="ECO:0000256" key="5">
    <source>
        <dbReference type="ARBA" id="ARBA00023136"/>
    </source>
</evidence>
<dbReference type="PANTHER" id="PTHR23157">
    <property type="entry name" value="GRIP AND COILED-COIL DOMAIN-CONTAINING PROTEIN 1"/>
    <property type="match status" value="1"/>
</dbReference>
<evidence type="ECO:0000256" key="7">
    <source>
        <dbReference type="SAM" id="MobiDB-lite"/>
    </source>
</evidence>
<dbReference type="PANTHER" id="PTHR23157:SF25">
    <property type="entry name" value="GRIP AND COILED-COIL DOMAIN-CONTAINING PROTEIN 1"/>
    <property type="match status" value="1"/>
</dbReference>
<feature type="domain" description="GRIP" evidence="8">
    <location>
        <begin position="618"/>
        <end position="668"/>
    </location>
</feature>
<feature type="coiled-coil region" evidence="6">
    <location>
        <begin position="241"/>
        <end position="304"/>
    </location>
</feature>
<evidence type="ECO:0000256" key="1">
    <source>
        <dbReference type="ARBA" id="ARBA00004184"/>
    </source>
</evidence>
<feature type="coiled-coil region" evidence="6">
    <location>
        <begin position="400"/>
        <end position="448"/>
    </location>
</feature>
<keyword evidence="5" id="KW-0472">Membrane</keyword>